<keyword evidence="3" id="KW-1185">Reference proteome</keyword>
<dbReference type="EMBL" id="RJKE01000001">
    <property type="protein sequence ID" value="ROO87776.1"/>
    <property type="molecule type" value="Genomic_DNA"/>
</dbReference>
<name>A0A3N1D2S1_9ACTN</name>
<dbReference type="AlphaFoldDB" id="A0A3N1D2S1"/>
<dbReference type="Proteomes" id="UP000272400">
    <property type="component" value="Unassembled WGS sequence"/>
</dbReference>
<accession>A0A3N1D2S1</accession>
<organism evidence="2 3">
    <name type="scientific">Actinocorallia herbida</name>
    <dbReference type="NCBI Taxonomy" id="58109"/>
    <lineage>
        <taxon>Bacteria</taxon>
        <taxon>Bacillati</taxon>
        <taxon>Actinomycetota</taxon>
        <taxon>Actinomycetes</taxon>
        <taxon>Streptosporangiales</taxon>
        <taxon>Thermomonosporaceae</taxon>
        <taxon>Actinocorallia</taxon>
    </lineage>
</organism>
<comment type="caution">
    <text evidence="2">The sequence shown here is derived from an EMBL/GenBank/DDBJ whole genome shotgun (WGS) entry which is preliminary data.</text>
</comment>
<gene>
    <name evidence="2" type="ORF">EDD29_5414</name>
</gene>
<reference evidence="2 3" key="1">
    <citation type="submission" date="2018-11" db="EMBL/GenBank/DDBJ databases">
        <title>Sequencing the genomes of 1000 actinobacteria strains.</title>
        <authorList>
            <person name="Klenk H.-P."/>
        </authorList>
    </citation>
    <scope>NUCLEOTIDE SEQUENCE [LARGE SCALE GENOMIC DNA]</scope>
    <source>
        <strain evidence="2 3">DSM 44254</strain>
    </source>
</reference>
<keyword evidence="1" id="KW-0812">Transmembrane</keyword>
<proteinExistence type="predicted"/>
<feature type="transmembrane region" description="Helical" evidence="1">
    <location>
        <begin position="15"/>
        <end position="37"/>
    </location>
</feature>
<keyword evidence="1" id="KW-1133">Transmembrane helix</keyword>
<protein>
    <submittedName>
        <fullName evidence="2">Uncharacterized protein</fullName>
    </submittedName>
</protein>
<evidence type="ECO:0000313" key="3">
    <source>
        <dbReference type="Proteomes" id="UP000272400"/>
    </source>
</evidence>
<keyword evidence="1" id="KW-0472">Membrane</keyword>
<sequence length="95" mass="10521">MNTVAADEAIAWPEVTAFLGMFLIATILIGIVISSWLEARKQKLGAHQADDLRQLVQRFEQLAESTLDAQQRSAADLAELRSRTAAIEKILRSVE</sequence>
<evidence type="ECO:0000256" key="1">
    <source>
        <dbReference type="SAM" id="Phobius"/>
    </source>
</evidence>
<dbReference type="RefSeq" id="WP_246053042.1">
    <property type="nucleotide sequence ID" value="NZ_RJKE01000001.1"/>
</dbReference>
<evidence type="ECO:0000313" key="2">
    <source>
        <dbReference type="EMBL" id="ROO87776.1"/>
    </source>
</evidence>